<evidence type="ECO:0000256" key="1">
    <source>
        <dbReference type="ARBA" id="ARBA00008136"/>
    </source>
</evidence>
<keyword evidence="7" id="KW-0456">Lyase</keyword>
<dbReference type="Pfam" id="PF02586">
    <property type="entry name" value="SRAP"/>
    <property type="match status" value="1"/>
</dbReference>
<keyword evidence="6" id="KW-0238">DNA-binding</keyword>
<accession>A0A9D1JAJ6</accession>
<dbReference type="GO" id="GO:0016829">
    <property type="term" value="F:lyase activity"/>
    <property type="evidence" value="ECO:0007669"/>
    <property type="project" value="UniProtKB-KW"/>
</dbReference>
<evidence type="ECO:0000313" key="10">
    <source>
        <dbReference type="Proteomes" id="UP000823912"/>
    </source>
</evidence>
<dbReference type="GO" id="GO:0003697">
    <property type="term" value="F:single-stranded DNA binding"/>
    <property type="evidence" value="ECO:0007669"/>
    <property type="project" value="InterPro"/>
</dbReference>
<dbReference type="Proteomes" id="UP000823912">
    <property type="component" value="Unassembled WGS sequence"/>
</dbReference>
<comment type="caution">
    <text evidence="9">The sequence shown here is derived from an EMBL/GenBank/DDBJ whole genome shotgun (WGS) entry which is preliminary data.</text>
</comment>
<keyword evidence="4 8" id="KW-0378">Hydrolase</keyword>
<evidence type="ECO:0000256" key="7">
    <source>
        <dbReference type="ARBA" id="ARBA00023239"/>
    </source>
</evidence>
<dbReference type="EC" id="3.4.-.-" evidence="8"/>
<dbReference type="PANTHER" id="PTHR13604">
    <property type="entry name" value="DC12-RELATED"/>
    <property type="match status" value="1"/>
</dbReference>
<dbReference type="InterPro" id="IPR036590">
    <property type="entry name" value="SRAP-like"/>
</dbReference>
<evidence type="ECO:0000256" key="8">
    <source>
        <dbReference type="RuleBase" id="RU364100"/>
    </source>
</evidence>
<organism evidence="9 10">
    <name type="scientific">Candidatus Pullilachnospira gallistercoris</name>
    <dbReference type="NCBI Taxonomy" id="2840911"/>
    <lineage>
        <taxon>Bacteria</taxon>
        <taxon>Bacillati</taxon>
        <taxon>Bacillota</taxon>
        <taxon>Clostridia</taxon>
        <taxon>Lachnospirales</taxon>
        <taxon>Lachnospiraceae</taxon>
        <taxon>Lachnospiraceae incertae sedis</taxon>
        <taxon>Candidatus Pullilachnospira</taxon>
    </lineage>
</organism>
<dbReference type="Gene3D" id="3.90.1680.10">
    <property type="entry name" value="SOS response associated peptidase-like"/>
    <property type="match status" value="1"/>
</dbReference>
<sequence>MCGRYYIDDTTAREVEKAVGRLDGKLDMTCGDVLPSRGAAVLRGQRGRLTADVMTWGFPGIDKGKLLINARAESALEKKTFRESMLHRRCIIPARGFYEWDRSRTKFSYERKDVPVLFMAGCYDLYEDEERFVILTTEANPSVSPVHERMPLILEPRELRNWVLDDGAVEPLLQKTPVLLDAFTEYEQMSLF</sequence>
<dbReference type="GO" id="GO:0008233">
    <property type="term" value="F:peptidase activity"/>
    <property type="evidence" value="ECO:0007669"/>
    <property type="project" value="UniProtKB-KW"/>
</dbReference>
<keyword evidence="2 8" id="KW-0645">Protease</keyword>
<dbReference type="SUPFAM" id="SSF143081">
    <property type="entry name" value="BB1717-like"/>
    <property type="match status" value="1"/>
</dbReference>
<name>A0A9D1JAJ6_9FIRM</name>
<reference evidence="9" key="1">
    <citation type="submission" date="2020-10" db="EMBL/GenBank/DDBJ databases">
        <authorList>
            <person name="Gilroy R."/>
        </authorList>
    </citation>
    <scope>NUCLEOTIDE SEQUENCE</scope>
    <source>
        <strain evidence="9">ChiSjej5B23-6657</strain>
    </source>
</reference>
<evidence type="ECO:0000256" key="4">
    <source>
        <dbReference type="ARBA" id="ARBA00022801"/>
    </source>
</evidence>
<evidence type="ECO:0000256" key="2">
    <source>
        <dbReference type="ARBA" id="ARBA00022670"/>
    </source>
</evidence>
<evidence type="ECO:0000256" key="3">
    <source>
        <dbReference type="ARBA" id="ARBA00022763"/>
    </source>
</evidence>
<comment type="similarity">
    <text evidence="1 8">Belongs to the SOS response-associated peptidase family.</text>
</comment>
<dbReference type="GO" id="GO:0006508">
    <property type="term" value="P:proteolysis"/>
    <property type="evidence" value="ECO:0007669"/>
    <property type="project" value="UniProtKB-KW"/>
</dbReference>
<protein>
    <recommendedName>
        <fullName evidence="8">Abasic site processing protein</fullName>
        <ecNumber evidence="8">3.4.-.-</ecNumber>
    </recommendedName>
</protein>
<evidence type="ECO:0000256" key="5">
    <source>
        <dbReference type="ARBA" id="ARBA00023124"/>
    </source>
</evidence>
<proteinExistence type="inferred from homology"/>
<keyword evidence="5" id="KW-0190">Covalent protein-DNA linkage</keyword>
<dbReference type="InterPro" id="IPR003738">
    <property type="entry name" value="SRAP"/>
</dbReference>
<dbReference type="GO" id="GO:0106300">
    <property type="term" value="P:protein-DNA covalent cross-linking repair"/>
    <property type="evidence" value="ECO:0007669"/>
    <property type="project" value="InterPro"/>
</dbReference>
<gene>
    <name evidence="9" type="ORF">IAA55_04480</name>
</gene>
<dbReference type="EMBL" id="DVHM01000074">
    <property type="protein sequence ID" value="HIR70517.1"/>
    <property type="molecule type" value="Genomic_DNA"/>
</dbReference>
<evidence type="ECO:0000313" key="9">
    <source>
        <dbReference type="EMBL" id="HIR70517.1"/>
    </source>
</evidence>
<keyword evidence="3" id="KW-0227">DNA damage</keyword>
<evidence type="ECO:0000256" key="6">
    <source>
        <dbReference type="ARBA" id="ARBA00023125"/>
    </source>
</evidence>
<dbReference type="AlphaFoldDB" id="A0A9D1JAJ6"/>
<dbReference type="PANTHER" id="PTHR13604:SF0">
    <property type="entry name" value="ABASIC SITE PROCESSING PROTEIN HMCES"/>
    <property type="match status" value="1"/>
</dbReference>
<reference evidence="9" key="2">
    <citation type="journal article" date="2021" name="PeerJ">
        <title>Extensive microbial diversity within the chicken gut microbiome revealed by metagenomics and culture.</title>
        <authorList>
            <person name="Gilroy R."/>
            <person name="Ravi A."/>
            <person name="Getino M."/>
            <person name="Pursley I."/>
            <person name="Horton D.L."/>
            <person name="Alikhan N.F."/>
            <person name="Baker D."/>
            <person name="Gharbi K."/>
            <person name="Hall N."/>
            <person name="Watson M."/>
            <person name="Adriaenssens E.M."/>
            <person name="Foster-Nyarko E."/>
            <person name="Jarju S."/>
            <person name="Secka A."/>
            <person name="Antonio M."/>
            <person name="Oren A."/>
            <person name="Chaudhuri R.R."/>
            <person name="La Ragione R."/>
            <person name="Hildebrand F."/>
            <person name="Pallen M.J."/>
        </authorList>
    </citation>
    <scope>NUCLEOTIDE SEQUENCE</scope>
    <source>
        <strain evidence="9">ChiSjej5B23-6657</strain>
    </source>
</reference>